<reference evidence="2 3" key="1">
    <citation type="submission" date="2018-09" db="EMBL/GenBank/DDBJ databases">
        <title>Genome sequencing of strain 6GH32-13.</title>
        <authorList>
            <person name="Weon H.-Y."/>
            <person name="Heo J."/>
            <person name="Kwon S.-W."/>
        </authorList>
    </citation>
    <scope>NUCLEOTIDE SEQUENCE [LARGE SCALE GENOMIC DNA]</scope>
    <source>
        <strain evidence="2 3">5GH32-13</strain>
    </source>
</reference>
<keyword evidence="3" id="KW-1185">Reference proteome</keyword>
<dbReference type="EC" id="3.1.3.73" evidence="1"/>
<dbReference type="Pfam" id="PF00300">
    <property type="entry name" value="His_Phos_1"/>
    <property type="match status" value="1"/>
</dbReference>
<dbReference type="AlphaFoldDB" id="A0A3B7MRR1"/>
<evidence type="ECO:0000313" key="3">
    <source>
        <dbReference type="Proteomes" id="UP000263900"/>
    </source>
</evidence>
<dbReference type="GO" id="GO:0005737">
    <property type="term" value="C:cytoplasm"/>
    <property type="evidence" value="ECO:0007669"/>
    <property type="project" value="TreeGrafter"/>
</dbReference>
<dbReference type="InterPro" id="IPR029033">
    <property type="entry name" value="His_PPase_superfam"/>
</dbReference>
<organism evidence="2 3">
    <name type="scientific">Paraflavitalea soli</name>
    <dbReference type="NCBI Taxonomy" id="2315862"/>
    <lineage>
        <taxon>Bacteria</taxon>
        <taxon>Pseudomonadati</taxon>
        <taxon>Bacteroidota</taxon>
        <taxon>Chitinophagia</taxon>
        <taxon>Chitinophagales</taxon>
        <taxon>Chitinophagaceae</taxon>
        <taxon>Paraflavitalea</taxon>
    </lineage>
</organism>
<dbReference type="PANTHER" id="PTHR48100">
    <property type="entry name" value="BROAD-SPECIFICITY PHOSPHATASE YOR283W-RELATED"/>
    <property type="match status" value="1"/>
</dbReference>
<dbReference type="RefSeq" id="WP_119053100.1">
    <property type="nucleotide sequence ID" value="NZ_CP032157.1"/>
</dbReference>
<evidence type="ECO:0000313" key="2">
    <source>
        <dbReference type="EMBL" id="AXY77224.1"/>
    </source>
</evidence>
<dbReference type="OrthoDB" id="9782128at2"/>
<dbReference type="Gene3D" id="3.40.50.1240">
    <property type="entry name" value="Phosphoglycerate mutase-like"/>
    <property type="match status" value="1"/>
</dbReference>
<dbReference type="InterPro" id="IPR050275">
    <property type="entry name" value="PGM_Phosphatase"/>
</dbReference>
<dbReference type="SMART" id="SM00855">
    <property type="entry name" value="PGAM"/>
    <property type="match status" value="1"/>
</dbReference>
<dbReference type="Proteomes" id="UP000263900">
    <property type="component" value="Chromosome"/>
</dbReference>
<dbReference type="KEGG" id="pseg:D3H65_25995"/>
<dbReference type="InterPro" id="IPR017578">
    <property type="entry name" value="Ribazole_CobC"/>
</dbReference>
<dbReference type="GO" id="GO:0043755">
    <property type="term" value="F:alpha-ribazole phosphatase activity"/>
    <property type="evidence" value="ECO:0007669"/>
    <property type="project" value="UniProtKB-UniRule"/>
</dbReference>
<dbReference type="PANTHER" id="PTHR48100:SF59">
    <property type="entry name" value="ADENOSYLCOBALAMIN_ALPHA-RIBAZOLE PHOSPHATASE"/>
    <property type="match status" value="1"/>
</dbReference>
<dbReference type="InterPro" id="IPR013078">
    <property type="entry name" value="His_Pase_superF_clade-1"/>
</dbReference>
<dbReference type="EMBL" id="CP032157">
    <property type="protein sequence ID" value="AXY77224.1"/>
    <property type="molecule type" value="Genomic_DNA"/>
</dbReference>
<dbReference type="NCBIfam" id="TIGR03162">
    <property type="entry name" value="ribazole_cobC"/>
    <property type="match status" value="1"/>
</dbReference>
<dbReference type="GO" id="GO:0009236">
    <property type="term" value="P:cobalamin biosynthetic process"/>
    <property type="evidence" value="ECO:0007669"/>
    <property type="project" value="UniProtKB-UniRule"/>
</dbReference>
<name>A0A3B7MRR1_9BACT</name>
<accession>A0A3B7MRR1</accession>
<proteinExistence type="predicted"/>
<dbReference type="CDD" id="cd07067">
    <property type="entry name" value="HP_PGM_like"/>
    <property type="match status" value="1"/>
</dbReference>
<gene>
    <name evidence="2" type="primary">cobC</name>
    <name evidence="2" type="ORF">D3H65_25995</name>
</gene>
<evidence type="ECO:0000256" key="1">
    <source>
        <dbReference type="NCBIfam" id="TIGR03162"/>
    </source>
</evidence>
<dbReference type="SUPFAM" id="SSF53254">
    <property type="entry name" value="Phosphoglycerate mutase-like"/>
    <property type="match status" value="1"/>
</dbReference>
<sequence>MSIYVIRHTTPLIEKGTCYGQADIDVTEGFEEEAGIIRQYLPPDLQAIYSSPLQRCRKLADHLFPASAIRFDHDLKEINCGEWELQRWDDIPRAVIDPWMNDFVNVCIPGGESYVHVYERVTRCFNAVAATDTEAAIVTHGGVIRSILAHITHTPLKDSFAAFSLHYGCVVKIDRQGAGFQYELLSNISTGKEQHKPSYK</sequence>
<protein>
    <recommendedName>
        <fullName evidence="1">Alpha-ribazole phosphatase</fullName>
        <ecNumber evidence="1">3.1.3.73</ecNumber>
    </recommendedName>
</protein>